<dbReference type="PANTHER" id="PTHR30532:SF24">
    <property type="entry name" value="FERRIC ENTEROBACTIN-BINDING PERIPLASMIC PROTEIN FEPB"/>
    <property type="match status" value="1"/>
</dbReference>
<evidence type="ECO:0000256" key="6">
    <source>
        <dbReference type="SAM" id="SignalP"/>
    </source>
</evidence>
<keyword evidence="5 6" id="KW-0732">Signal</keyword>
<dbReference type="PANTHER" id="PTHR30532">
    <property type="entry name" value="IRON III DICITRATE-BINDING PERIPLASMIC PROTEIN"/>
    <property type="match status" value="1"/>
</dbReference>
<evidence type="ECO:0000256" key="3">
    <source>
        <dbReference type="ARBA" id="ARBA00022448"/>
    </source>
</evidence>
<evidence type="ECO:0000256" key="2">
    <source>
        <dbReference type="ARBA" id="ARBA00008814"/>
    </source>
</evidence>
<sequence length="330" mass="35152">MRHLRSAGLLARASGVIAMALLSAISPALAQEFPLTIEHTFGTTVIPAKPQRVASIDHGGIGNLLAVGIQPVIVRDWRDNFPFTAGPWARPYLKSEPVVLSGDLDVELIARENPDVIIALASGIDEAMYAKLSLIAPVVAVPAGVGNYALPWDQRALLAARAVGEEAEAIRQIEAINAKLADVRASHPEWVGKTAVVGGVYDGEFSAFNKLDVRAKVMAALGFATPQALDEVTQETFSIRFSPEIIEPIDADVIVWYGMTAGLQNALDYPTRPFLKAHATGGEIFLTDEQVAAFARTTLLSIPVTIESLVPMLEAAADGDPATEVEGDLN</sequence>
<evidence type="ECO:0000313" key="8">
    <source>
        <dbReference type="EMBL" id="GLQ10488.1"/>
    </source>
</evidence>
<organism evidence="8 9">
    <name type="scientific">Devosia yakushimensis</name>
    <dbReference type="NCBI Taxonomy" id="470028"/>
    <lineage>
        <taxon>Bacteria</taxon>
        <taxon>Pseudomonadati</taxon>
        <taxon>Pseudomonadota</taxon>
        <taxon>Alphaproteobacteria</taxon>
        <taxon>Hyphomicrobiales</taxon>
        <taxon>Devosiaceae</taxon>
        <taxon>Devosia</taxon>
    </lineage>
</organism>
<evidence type="ECO:0000256" key="1">
    <source>
        <dbReference type="ARBA" id="ARBA00004196"/>
    </source>
</evidence>
<keyword evidence="4" id="KW-0406">Ion transport</keyword>
<dbReference type="Gene3D" id="3.40.50.1980">
    <property type="entry name" value="Nitrogenase molybdenum iron protein domain"/>
    <property type="match status" value="2"/>
</dbReference>
<feature type="domain" description="Fe/B12 periplasmic-binding" evidence="7">
    <location>
        <begin position="52"/>
        <end position="317"/>
    </location>
</feature>
<dbReference type="SUPFAM" id="SSF53807">
    <property type="entry name" value="Helical backbone' metal receptor"/>
    <property type="match status" value="1"/>
</dbReference>
<feature type="signal peptide" evidence="6">
    <location>
        <begin position="1"/>
        <end position="30"/>
    </location>
</feature>
<dbReference type="InterPro" id="IPR051313">
    <property type="entry name" value="Bact_iron-sidero_bind"/>
</dbReference>
<dbReference type="EMBL" id="BSNG01000001">
    <property type="protein sequence ID" value="GLQ10488.1"/>
    <property type="molecule type" value="Genomic_DNA"/>
</dbReference>
<comment type="subcellular location">
    <subcellularLocation>
        <location evidence="1">Cell envelope</location>
    </subcellularLocation>
</comment>
<feature type="chain" id="PRO_5046457655" evidence="6">
    <location>
        <begin position="31"/>
        <end position="330"/>
    </location>
</feature>
<evidence type="ECO:0000256" key="4">
    <source>
        <dbReference type="ARBA" id="ARBA00022496"/>
    </source>
</evidence>
<comment type="caution">
    <text evidence="8">The sequence shown here is derived from an EMBL/GenBank/DDBJ whole genome shotgun (WGS) entry which is preliminary data.</text>
</comment>
<proteinExistence type="inferred from homology"/>
<keyword evidence="4" id="KW-0410">Iron transport</keyword>
<dbReference type="RefSeq" id="WP_284391117.1">
    <property type="nucleotide sequence ID" value="NZ_BSNG01000001.1"/>
</dbReference>
<comment type="similarity">
    <text evidence="2">Belongs to the bacterial solute-binding protein 8 family.</text>
</comment>
<keyword evidence="3" id="KW-0813">Transport</keyword>
<dbReference type="InterPro" id="IPR002491">
    <property type="entry name" value="ABC_transptr_periplasmic_BD"/>
</dbReference>
<accession>A0ABQ5UH04</accession>
<reference evidence="8" key="2">
    <citation type="submission" date="2023-01" db="EMBL/GenBank/DDBJ databases">
        <title>Draft genome sequence of Devosia yakushimensis strain NBRC 103855.</title>
        <authorList>
            <person name="Sun Q."/>
            <person name="Mori K."/>
        </authorList>
    </citation>
    <scope>NUCLEOTIDE SEQUENCE</scope>
    <source>
        <strain evidence="8">NBRC 103855</strain>
    </source>
</reference>
<name>A0ABQ5UH04_9HYPH</name>
<keyword evidence="9" id="KW-1185">Reference proteome</keyword>
<dbReference type="Proteomes" id="UP001161406">
    <property type="component" value="Unassembled WGS sequence"/>
</dbReference>
<evidence type="ECO:0000313" key="9">
    <source>
        <dbReference type="Proteomes" id="UP001161406"/>
    </source>
</evidence>
<dbReference type="Pfam" id="PF01497">
    <property type="entry name" value="Peripla_BP_2"/>
    <property type="match status" value="1"/>
</dbReference>
<evidence type="ECO:0000259" key="7">
    <source>
        <dbReference type="PROSITE" id="PS50983"/>
    </source>
</evidence>
<dbReference type="PROSITE" id="PS50983">
    <property type="entry name" value="FE_B12_PBP"/>
    <property type="match status" value="1"/>
</dbReference>
<gene>
    <name evidence="8" type="ORF">GCM10007913_24200</name>
</gene>
<protein>
    <submittedName>
        <fullName evidence="8">ABC transporter substrate-binding protein</fullName>
    </submittedName>
</protein>
<evidence type="ECO:0000256" key="5">
    <source>
        <dbReference type="ARBA" id="ARBA00022729"/>
    </source>
</evidence>
<reference evidence="8" key="1">
    <citation type="journal article" date="2014" name="Int. J. Syst. Evol. Microbiol.">
        <title>Complete genome of a new Firmicutes species belonging to the dominant human colonic microbiota ('Ruminococcus bicirculans') reveals two chromosomes and a selective capacity to utilize plant glucans.</title>
        <authorList>
            <consortium name="NISC Comparative Sequencing Program"/>
            <person name="Wegmann U."/>
            <person name="Louis P."/>
            <person name="Goesmann A."/>
            <person name="Henrissat B."/>
            <person name="Duncan S.H."/>
            <person name="Flint H.J."/>
        </authorList>
    </citation>
    <scope>NUCLEOTIDE SEQUENCE</scope>
    <source>
        <strain evidence="8">NBRC 103855</strain>
    </source>
</reference>
<keyword evidence="4" id="KW-0408">Iron</keyword>